<evidence type="ECO:0000313" key="4">
    <source>
        <dbReference type="Proteomes" id="UP000262325"/>
    </source>
</evidence>
<keyword evidence="2" id="KW-0812">Transmembrane</keyword>
<name>A0A3D5QAP3_FLESI</name>
<evidence type="ECO:0000256" key="2">
    <source>
        <dbReference type="SAM" id="Phobius"/>
    </source>
</evidence>
<gene>
    <name evidence="3" type="ORF">DHM44_04365</name>
</gene>
<dbReference type="Proteomes" id="UP000262325">
    <property type="component" value="Unassembled WGS sequence"/>
</dbReference>
<keyword evidence="2" id="KW-1133">Transmembrane helix</keyword>
<keyword evidence="2" id="KW-0472">Membrane</keyword>
<dbReference type="EMBL" id="DPPF01000088">
    <property type="protein sequence ID" value="HCW92896.1"/>
    <property type="molecule type" value="Genomic_DNA"/>
</dbReference>
<proteinExistence type="predicted"/>
<evidence type="ECO:0000313" key="3">
    <source>
        <dbReference type="EMBL" id="HCW92896.1"/>
    </source>
</evidence>
<reference evidence="3 4" key="1">
    <citation type="journal article" date="2018" name="Nat. Biotechnol.">
        <title>A standardized bacterial taxonomy based on genome phylogeny substantially revises the tree of life.</title>
        <authorList>
            <person name="Parks D.H."/>
            <person name="Chuvochina M."/>
            <person name="Waite D.W."/>
            <person name="Rinke C."/>
            <person name="Skarshewski A."/>
            <person name="Chaumeil P.A."/>
            <person name="Hugenholtz P."/>
        </authorList>
    </citation>
    <scope>NUCLEOTIDE SEQUENCE [LARGE SCALE GENOMIC DNA]</scope>
    <source>
        <strain evidence="3">UBA8672</strain>
    </source>
</reference>
<feature type="coiled-coil region" evidence="1">
    <location>
        <begin position="47"/>
        <end position="74"/>
    </location>
</feature>
<comment type="caution">
    <text evidence="3">The sequence shown here is derived from an EMBL/GenBank/DDBJ whole genome shotgun (WGS) entry which is preliminary data.</text>
</comment>
<sequence>MKHNEAAIKAGSTNIVLSLMLKILVIVVIVFTIIVIKQKYINVGYDISRLSAKIESKEINLQSLQETYNALADKDRLYQKGKAMGMKFPENTKVYYVE</sequence>
<protein>
    <recommendedName>
        <fullName evidence="5">Cell division protein FtsL</fullName>
    </recommendedName>
</protein>
<evidence type="ECO:0008006" key="5">
    <source>
        <dbReference type="Google" id="ProtNLM"/>
    </source>
</evidence>
<feature type="transmembrane region" description="Helical" evidence="2">
    <location>
        <begin position="15"/>
        <end position="36"/>
    </location>
</feature>
<keyword evidence="1" id="KW-0175">Coiled coil</keyword>
<dbReference type="AlphaFoldDB" id="A0A3D5QAP3"/>
<evidence type="ECO:0000256" key="1">
    <source>
        <dbReference type="SAM" id="Coils"/>
    </source>
</evidence>
<organism evidence="3 4">
    <name type="scientific">Flexistipes sinusarabici</name>
    <dbReference type="NCBI Taxonomy" id="2352"/>
    <lineage>
        <taxon>Bacteria</taxon>
        <taxon>Pseudomonadati</taxon>
        <taxon>Deferribacterota</taxon>
        <taxon>Deferribacteres</taxon>
        <taxon>Deferribacterales</taxon>
        <taxon>Flexistipitaceae</taxon>
        <taxon>Flexistipes</taxon>
    </lineage>
</organism>
<dbReference type="OMA" id="MKHNEAA"/>
<accession>A0A3D5QAP3</accession>